<protein>
    <submittedName>
        <fullName evidence="14">Uncharacterized protein</fullName>
    </submittedName>
</protein>
<dbReference type="CDD" id="cd16495">
    <property type="entry name" value="RING_CH-C4HC3_MARCH"/>
    <property type="match status" value="1"/>
</dbReference>
<dbReference type="Pfam" id="PF12906">
    <property type="entry name" value="RINGv"/>
    <property type="match status" value="1"/>
</dbReference>
<dbReference type="SUPFAM" id="SSF57850">
    <property type="entry name" value="RING/U-box"/>
    <property type="match status" value="1"/>
</dbReference>
<evidence type="ECO:0000256" key="6">
    <source>
        <dbReference type="ARBA" id="ARBA00022786"/>
    </source>
</evidence>
<evidence type="ECO:0000313" key="14">
    <source>
        <dbReference type="EMBL" id="OMJ75722.1"/>
    </source>
</evidence>
<dbReference type="Proteomes" id="UP000187209">
    <property type="component" value="Unassembled WGS sequence"/>
</dbReference>
<keyword evidence="6" id="KW-0833">Ubl conjugation pathway</keyword>
<evidence type="ECO:0000256" key="11">
    <source>
        <dbReference type="SAM" id="Phobius"/>
    </source>
</evidence>
<evidence type="ECO:0000256" key="10">
    <source>
        <dbReference type="PROSITE-ProRule" id="PRU00175"/>
    </source>
</evidence>
<dbReference type="GO" id="GO:0016020">
    <property type="term" value="C:membrane"/>
    <property type="evidence" value="ECO:0007669"/>
    <property type="project" value="UniProtKB-SubCell"/>
</dbReference>
<dbReference type="GO" id="GO:0016740">
    <property type="term" value="F:transferase activity"/>
    <property type="evidence" value="ECO:0007669"/>
    <property type="project" value="UniProtKB-KW"/>
</dbReference>
<accession>A0A1R2BG29</accession>
<dbReference type="Gene3D" id="3.30.40.10">
    <property type="entry name" value="Zinc/RING finger domain, C3HC4 (zinc finger)"/>
    <property type="match status" value="1"/>
</dbReference>
<evidence type="ECO:0000256" key="8">
    <source>
        <dbReference type="ARBA" id="ARBA00022989"/>
    </source>
</evidence>
<evidence type="ECO:0000256" key="2">
    <source>
        <dbReference type="ARBA" id="ARBA00022679"/>
    </source>
</evidence>
<feature type="domain" description="RING-type" evidence="12">
    <location>
        <begin position="26"/>
        <end position="75"/>
    </location>
</feature>
<keyword evidence="7" id="KW-0862">Zinc</keyword>
<sequence length="179" mass="20710">MAKHHPCKEGEKLKSSETYDVVGKICRICLEEDENRMISPCSCLGHSKFVHEECLKIWIKVKFTNMDEAKCEVCKEKFQTKISKHVIFKRKKDEPEIVYKNVKLLIIGIIMLVSSMSGLILLILFLDRGRFSMFFGISILIFSPTLVFSTALLIRTIFKMCFEVEHEIILADCETIHCK</sequence>
<evidence type="ECO:0000256" key="9">
    <source>
        <dbReference type="ARBA" id="ARBA00023136"/>
    </source>
</evidence>
<dbReference type="PROSITE" id="PS50089">
    <property type="entry name" value="ZF_RING_2"/>
    <property type="match status" value="1"/>
</dbReference>
<evidence type="ECO:0000256" key="5">
    <source>
        <dbReference type="ARBA" id="ARBA00022771"/>
    </source>
</evidence>
<dbReference type="AlphaFoldDB" id="A0A1R2BG29"/>
<dbReference type="InterPro" id="IPR001841">
    <property type="entry name" value="Znf_RING"/>
</dbReference>
<evidence type="ECO:0000256" key="4">
    <source>
        <dbReference type="ARBA" id="ARBA00022723"/>
    </source>
</evidence>
<evidence type="ECO:0000313" key="15">
    <source>
        <dbReference type="Proteomes" id="UP000187209"/>
    </source>
</evidence>
<evidence type="ECO:0000256" key="3">
    <source>
        <dbReference type="ARBA" id="ARBA00022692"/>
    </source>
</evidence>
<evidence type="ECO:0000256" key="1">
    <source>
        <dbReference type="ARBA" id="ARBA00004141"/>
    </source>
</evidence>
<dbReference type="PROSITE" id="PS51292">
    <property type="entry name" value="ZF_RING_CH"/>
    <property type="match status" value="1"/>
</dbReference>
<gene>
    <name evidence="14" type="ORF">SteCoe_25058</name>
</gene>
<proteinExistence type="predicted"/>
<dbReference type="OrthoDB" id="420483at2759"/>
<keyword evidence="2" id="KW-0808">Transferase</keyword>
<evidence type="ECO:0000259" key="12">
    <source>
        <dbReference type="PROSITE" id="PS50089"/>
    </source>
</evidence>
<keyword evidence="8 11" id="KW-1133">Transmembrane helix</keyword>
<evidence type="ECO:0000259" key="13">
    <source>
        <dbReference type="PROSITE" id="PS51292"/>
    </source>
</evidence>
<keyword evidence="15" id="KW-1185">Reference proteome</keyword>
<dbReference type="GO" id="GO:0008270">
    <property type="term" value="F:zinc ion binding"/>
    <property type="evidence" value="ECO:0007669"/>
    <property type="project" value="UniProtKB-KW"/>
</dbReference>
<keyword evidence="9 11" id="KW-0472">Membrane</keyword>
<dbReference type="InterPro" id="IPR013083">
    <property type="entry name" value="Znf_RING/FYVE/PHD"/>
</dbReference>
<reference evidence="14 15" key="1">
    <citation type="submission" date="2016-11" db="EMBL/GenBank/DDBJ databases">
        <title>The macronuclear genome of Stentor coeruleus: a giant cell with tiny introns.</title>
        <authorList>
            <person name="Slabodnick M."/>
            <person name="Ruby J.G."/>
            <person name="Reiff S.B."/>
            <person name="Swart E.C."/>
            <person name="Gosai S."/>
            <person name="Prabakaran S."/>
            <person name="Witkowska E."/>
            <person name="Larue G.E."/>
            <person name="Fisher S."/>
            <person name="Freeman R.M."/>
            <person name="Gunawardena J."/>
            <person name="Chu W."/>
            <person name="Stover N.A."/>
            <person name="Gregory B.D."/>
            <person name="Nowacki M."/>
            <person name="Derisi J."/>
            <person name="Roy S.W."/>
            <person name="Marshall W.F."/>
            <person name="Sood P."/>
        </authorList>
    </citation>
    <scope>NUCLEOTIDE SEQUENCE [LARGE SCALE GENOMIC DNA]</scope>
    <source>
        <strain evidence="14">WM001</strain>
    </source>
</reference>
<organism evidence="14 15">
    <name type="scientific">Stentor coeruleus</name>
    <dbReference type="NCBI Taxonomy" id="5963"/>
    <lineage>
        <taxon>Eukaryota</taxon>
        <taxon>Sar</taxon>
        <taxon>Alveolata</taxon>
        <taxon>Ciliophora</taxon>
        <taxon>Postciliodesmatophora</taxon>
        <taxon>Heterotrichea</taxon>
        <taxon>Heterotrichida</taxon>
        <taxon>Stentoridae</taxon>
        <taxon>Stentor</taxon>
    </lineage>
</organism>
<dbReference type="PANTHER" id="PTHR46065:SF3">
    <property type="entry name" value="FI20425P1"/>
    <property type="match status" value="1"/>
</dbReference>
<dbReference type="EMBL" id="MPUH01000672">
    <property type="protein sequence ID" value="OMJ75722.1"/>
    <property type="molecule type" value="Genomic_DNA"/>
</dbReference>
<keyword evidence="4" id="KW-0479">Metal-binding</keyword>
<feature type="transmembrane region" description="Helical" evidence="11">
    <location>
        <begin position="104"/>
        <end position="125"/>
    </location>
</feature>
<dbReference type="SMART" id="SM00744">
    <property type="entry name" value="RINGv"/>
    <property type="match status" value="1"/>
</dbReference>
<dbReference type="InterPro" id="IPR011016">
    <property type="entry name" value="Znf_RING-CH"/>
</dbReference>
<name>A0A1R2BG29_9CILI</name>
<comment type="subcellular location">
    <subcellularLocation>
        <location evidence="1">Membrane</location>
        <topology evidence="1">Multi-pass membrane protein</topology>
    </subcellularLocation>
</comment>
<evidence type="ECO:0000256" key="7">
    <source>
        <dbReference type="ARBA" id="ARBA00022833"/>
    </source>
</evidence>
<dbReference type="PANTHER" id="PTHR46065">
    <property type="entry name" value="E3 UBIQUITIN-PROTEIN LIGASE MARCH 2/3 FAMILY MEMBER"/>
    <property type="match status" value="1"/>
</dbReference>
<comment type="caution">
    <text evidence="14">The sequence shown here is derived from an EMBL/GenBank/DDBJ whole genome shotgun (WGS) entry which is preliminary data.</text>
</comment>
<keyword evidence="5 10" id="KW-0863">Zinc-finger</keyword>
<feature type="transmembrane region" description="Helical" evidence="11">
    <location>
        <begin position="131"/>
        <end position="154"/>
    </location>
</feature>
<keyword evidence="3 11" id="KW-0812">Transmembrane</keyword>
<feature type="domain" description="RING-CH-type" evidence="13">
    <location>
        <begin position="18"/>
        <end position="81"/>
    </location>
</feature>